<evidence type="ECO:0000256" key="5">
    <source>
        <dbReference type="ARBA" id="ARBA00023242"/>
    </source>
</evidence>
<evidence type="ECO:0000256" key="2">
    <source>
        <dbReference type="ARBA" id="ARBA00010313"/>
    </source>
</evidence>
<gene>
    <name evidence="8" type="ORF">JBS370_LOCUS3242</name>
    <name evidence="7" type="ORF">ZHD862_LOCUS281</name>
</gene>
<feature type="compositionally biased region" description="Low complexity" evidence="6">
    <location>
        <begin position="340"/>
        <end position="365"/>
    </location>
</feature>
<evidence type="ECO:0000256" key="1">
    <source>
        <dbReference type="ARBA" id="ARBA00004123"/>
    </source>
</evidence>
<dbReference type="GO" id="GO:0016556">
    <property type="term" value="P:mRNA modification"/>
    <property type="evidence" value="ECO:0007669"/>
    <property type="project" value="InterPro"/>
</dbReference>
<dbReference type="Pfam" id="PF17098">
    <property type="entry name" value="Wtap"/>
    <property type="match status" value="1"/>
</dbReference>
<evidence type="ECO:0000313" key="8">
    <source>
        <dbReference type="EMBL" id="CAF3589945.1"/>
    </source>
</evidence>
<dbReference type="AlphaFoldDB" id="A0A818MIM9"/>
<dbReference type="GO" id="GO:0000381">
    <property type="term" value="P:regulation of alternative mRNA splicing, via spliceosome"/>
    <property type="evidence" value="ECO:0007669"/>
    <property type="project" value="InterPro"/>
</dbReference>
<evidence type="ECO:0000256" key="6">
    <source>
        <dbReference type="SAM" id="MobiDB-lite"/>
    </source>
</evidence>
<accession>A0A818MIM9</accession>
<dbReference type="PANTHER" id="PTHR15217:SF0">
    <property type="entry name" value="PRE-MRNA-SPLICING REGULATOR WTAP"/>
    <property type="match status" value="1"/>
</dbReference>
<keyword evidence="4" id="KW-0508">mRNA splicing</keyword>
<evidence type="ECO:0008006" key="10">
    <source>
        <dbReference type="Google" id="ProtNLM"/>
    </source>
</evidence>
<evidence type="ECO:0000313" key="7">
    <source>
        <dbReference type="EMBL" id="CAF0760099.1"/>
    </source>
</evidence>
<keyword evidence="5" id="KW-0539">Nucleus</keyword>
<dbReference type="EMBL" id="CAJNOT010000004">
    <property type="protein sequence ID" value="CAF0760099.1"/>
    <property type="molecule type" value="Genomic_DNA"/>
</dbReference>
<organism evidence="8 9">
    <name type="scientific">Rotaria sordida</name>
    <dbReference type="NCBI Taxonomy" id="392033"/>
    <lineage>
        <taxon>Eukaryota</taxon>
        <taxon>Metazoa</taxon>
        <taxon>Spiralia</taxon>
        <taxon>Gnathifera</taxon>
        <taxon>Rotifera</taxon>
        <taxon>Eurotatoria</taxon>
        <taxon>Bdelloidea</taxon>
        <taxon>Philodinida</taxon>
        <taxon>Philodinidae</taxon>
        <taxon>Rotaria</taxon>
    </lineage>
</organism>
<comment type="caution">
    <text evidence="8">The sequence shown here is derived from an EMBL/GenBank/DDBJ whole genome shotgun (WGS) entry which is preliminary data.</text>
</comment>
<feature type="region of interest" description="Disordered" evidence="6">
    <location>
        <begin position="1"/>
        <end position="21"/>
    </location>
</feature>
<protein>
    <recommendedName>
        <fullName evidence="10">Pre-mRNA-splicing regulator female-lethal(2)D</fullName>
    </recommendedName>
</protein>
<comment type="similarity">
    <text evidence="2">Belongs to the fl(2)d family.</text>
</comment>
<evidence type="ECO:0000313" key="9">
    <source>
        <dbReference type="Proteomes" id="UP000663836"/>
    </source>
</evidence>
<dbReference type="PANTHER" id="PTHR15217">
    <property type="entry name" value="WILMS' TUMOR 1-ASSOCIATING PROTEIN"/>
    <property type="match status" value="1"/>
</dbReference>
<dbReference type="InterPro" id="IPR033757">
    <property type="entry name" value="WTAP"/>
</dbReference>
<proteinExistence type="inferred from homology"/>
<feature type="compositionally biased region" description="Low complexity" evidence="6">
    <location>
        <begin position="1"/>
        <end position="18"/>
    </location>
</feature>
<sequence>MDITNNLSNSNTITSSTNPPKRVRLETDDWIDKAPRSRLLERWKEQDSYIDYLESRLHQLQQSIESNERLREKEAECKKLKSMLNYRLLTKTTQQQALDQMRDMMQTPSLSRLRQTYLDPSINLIYGQMRDEIEQSRKARDEAQNELHSWQFTPDSKTGKMLMARCKKLLEENEQLGKIVSSDNVAKLEGEIALQNQLLSNIKDTQKDYEDIMLDMDTNMDAMSSTLLHMRQQLTDSHQQIISLSEENARLKTLCQSTNKSLNTPNGTIHTDSSSIVTTTTNNNNKLPQKRPHSSNRTTQNVATTNKLKTTTNLYDIDETTSPPLVPPPSSSNDIMDVESNISTSMNSTTTTTTTNNNNNNNNNNEHLKRTNALENGINITS</sequence>
<feature type="region of interest" description="Disordered" evidence="6">
    <location>
        <begin position="259"/>
        <end position="367"/>
    </location>
</feature>
<dbReference type="Proteomes" id="UP000663864">
    <property type="component" value="Unassembled WGS sequence"/>
</dbReference>
<feature type="compositionally biased region" description="Polar residues" evidence="6">
    <location>
        <begin position="259"/>
        <end position="277"/>
    </location>
</feature>
<feature type="compositionally biased region" description="Low complexity" evidence="6">
    <location>
        <begin position="304"/>
        <end position="314"/>
    </location>
</feature>
<dbReference type="Proteomes" id="UP000663836">
    <property type="component" value="Unassembled WGS sequence"/>
</dbReference>
<dbReference type="GO" id="GO:0008380">
    <property type="term" value="P:RNA splicing"/>
    <property type="evidence" value="ECO:0007669"/>
    <property type="project" value="UniProtKB-KW"/>
</dbReference>
<comment type="subcellular location">
    <subcellularLocation>
        <location evidence="1">Nucleus</location>
    </subcellularLocation>
</comment>
<dbReference type="GO" id="GO:0005634">
    <property type="term" value="C:nucleus"/>
    <property type="evidence" value="ECO:0007669"/>
    <property type="project" value="UniProtKB-SubCell"/>
</dbReference>
<name>A0A818MIM9_9BILA</name>
<keyword evidence="3" id="KW-0507">mRNA processing</keyword>
<reference evidence="8" key="1">
    <citation type="submission" date="2021-02" db="EMBL/GenBank/DDBJ databases">
        <authorList>
            <person name="Nowell W R."/>
        </authorList>
    </citation>
    <scope>NUCLEOTIDE SEQUENCE</scope>
</reference>
<dbReference type="GO" id="GO:0006397">
    <property type="term" value="P:mRNA processing"/>
    <property type="evidence" value="ECO:0007669"/>
    <property type="project" value="UniProtKB-KW"/>
</dbReference>
<evidence type="ECO:0000256" key="4">
    <source>
        <dbReference type="ARBA" id="ARBA00023187"/>
    </source>
</evidence>
<evidence type="ECO:0000256" key="3">
    <source>
        <dbReference type="ARBA" id="ARBA00022664"/>
    </source>
</evidence>
<dbReference type="EMBL" id="CAJOBD010000136">
    <property type="protein sequence ID" value="CAF3589945.1"/>
    <property type="molecule type" value="Genomic_DNA"/>
</dbReference>